<evidence type="ECO:0000313" key="3">
    <source>
        <dbReference type="Proteomes" id="UP000813385"/>
    </source>
</evidence>
<keyword evidence="1" id="KW-0732">Signal</keyword>
<dbReference type="OrthoDB" id="5319191at2759"/>
<evidence type="ECO:0008006" key="4">
    <source>
        <dbReference type="Google" id="ProtNLM"/>
    </source>
</evidence>
<dbReference type="EMBL" id="JAGPXD010000004">
    <property type="protein sequence ID" value="KAH7358404.1"/>
    <property type="molecule type" value="Genomic_DNA"/>
</dbReference>
<gene>
    <name evidence="2" type="ORF">B0T11DRAFT_355069</name>
</gene>
<proteinExistence type="predicted"/>
<accession>A0A8K0TCG0</accession>
<feature type="signal peptide" evidence="1">
    <location>
        <begin position="1"/>
        <end position="20"/>
    </location>
</feature>
<organism evidence="2 3">
    <name type="scientific">Plectosphaerella cucumerina</name>
    <dbReference type="NCBI Taxonomy" id="40658"/>
    <lineage>
        <taxon>Eukaryota</taxon>
        <taxon>Fungi</taxon>
        <taxon>Dikarya</taxon>
        <taxon>Ascomycota</taxon>
        <taxon>Pezizomycotina</taxon>
        <taxon>Sordariomycetes</taxon>
        <taxon>Hypocreomycetidae</taxon>
        <taxon>Glomerellales</taxon>
        <taxon>Plectosphaerellaceae</taxon>
        <taxon>Plectosphaerella</taxon>
    </lineage>
</organism>
<keyword evidence="3" id="KW-1185">Reference proteome</keyword>
<evidence type="ECO:0000313" key="2">
    <source>
        <dbReference type="EMBL" id="KAH7358404.1"/>
    </source>
</evidence>
<evidence type="ECO:0000256" key="1">
    <source>
        <dbReference type="SAM" id="SignalP"/>
    </source>
</evidence>
<dbReference type="Pfam" id="PF19527">
    <property type="entry name" value="DUF6055"/>
    <property type="match status" value="1"/>
</dbReference>
<name>A0A8K0TCG0_9PEZI</name>
<reference evidence="2" key="1">
    <citation type="journal article" date="2021" name="Nat. Commun.">
        <title>Genetic determinants of endophytism in the Arabidopsis root mycobiome.</title>
        <authorList>
            <person name="Mesny F."/>
            <person name="Miyauchi S."/>
            <person name="Thiergart T."/>
            <person name="Pickel B."/>
            <person name="Atanasova L."/>
            <person name="Karlsson M."/>
            <person name="Huettel B."/>
            <person name="Barry K.W."/>
            <person name="Haridas S."/>
            <person name="Chen C."/>
            <person name="Bauer D."/>
            <person name="Andreopoulos W."/>
            <person name="Pangilinan J."/>
            <person name="LaButti K."/>
            <person name="Riley R."/>
            <person name="Lipzen A."/>
            <person name="Clum A."/>
            <person name="Drula E."/>
            <person name="Henrissat B."/>
            <person name="Kohler A."/>
            <person name="Grigoriev I.V."/>
            <person name="Martin F.M."/>
            <person name="Hacquard S."/>
        </authorList>
    </citation>
    <scope>NUCLEOTIDE SEQUENCE</scope>
    <source>
        <strain evidence="2">MPI-CAGE-AT-0016</strain>
    </source>
</reference>
<dbReference type="InterPro" id="IPR045690">
    <property type="entry name" value="DUF6055"/>
</dbReference>
<dbReference type="AlphaFoldDB" id="A0A8K0TCG0"/>
<comment type="caution">
    <text evidence="2">The sequence shown here is derived from an EMBL/GenBank/DDBJ whole genome shotgun (WGS) entry which is preliminary data.</text>
</comment>
<protein>
    <recommendedName>
        <fullName evidence="4">Dockerin type 1</fullName>
    </recommendedName>
</protein>
<dbReference type="Proteomes" id="UP000813385">
    <property type="component" value="Unassembled WGS sequence"/>
</dbReference>
<feature type="chain" id="PRO_5035446762" description="Dockerin type 1" evidence="1">
    <location>
        <begin position="21"/>
        <end position="513"/>
    </location>
</feature>
<sequence length="513" mass="54491">MSRSLLTIALCLQALTGSRAAPCSGTRVRPTRTAYHTVTRGAGAGDGGFPEPTSSVFDATPTPDPELLPSAPIRDEVPADIIRDVVPTSLFEPPTVSRSILPTTTPARFDEAGTPVAEAVGPATFTANPNVGSGGSDFKDSAHFRVYGNSADADAALAMLEGAYECFVDTLGFRSSGLSYNQNGQEGPFYKTNIYSVGALTGAAGVMQADMEAGLAYVEVVHQYLANPGVTVHEFGHALHFHQQTWVHQGRTGAWWETFANWIADTYKTSDLCAAARTNNGQTTSATEIELRKTIGDSFQPLVDGTPDSGNYYQAWPFFAYLTNNPDQLAGLGTDAMHQLMLQYEPNSNETPLHTLARVSTNASVAEIVGNYWARMAYVDIGHAAAHEVFLREQSRLNYDNVDGSGSTYTVKAARRPQYMGANIIPLTATAGTVSVELTAAAPHTATLAVLASGGQTRYVPVDGSASVDVADGDQVSLVVANTPELVLFDAFALTDAIRQPLDYSFTLTGATA</sequence>